<dbReference type="PANTHER" id="PTHR47435:SF5">
    <property type="entry name" value="NITRILE-SPECIFIER PROTEIN 1-RELATED"/>
    <property type="match status" value="1"/>
</dbReference>
<keyword evidence="7" id="KW-0456">Lyase</keyword>
<dbReference type="Pfam" id="PF24681">
    <property type="entry name" value="Kelch_KLHDC2_KLHL20_DRC7"/>
    <property type="match status" value="2"/>
</dbReference>
<comment type="cofactor">
    <cofactor evidence="1">
        <name>Fe(2+)</name>
        <dbReference type="ChEBI" id="CHEBI:29033"/>
    </cofactor>
</comment>
<evidence type="ECO:0000256" key="1">
    <source>
        <dbReference type="ARBA" id="ARBA00001954"/>
    </source>
</evidence>
<organism evidence="11 12">
    <name type="scientific">Camelina sativa</name>
    <name type="common">False flax</name>
    <name type="synonym">Myagrum sativum</name>
    <dbReference type="NCBI Taxonomy" id="90675"/>
    <lineage>
        <taxon>Eukaryota</taxon>
        <taxon>Viridiplantae</taxon>
        <taxon>Streptophyta</taxon>
        <taxon>Embryophyta</taxon>
        <taxon>Tracheophyta</taxon>
        <taxon>Spermatophyta</taxon>
        <taxon>Magnoliopsida</taxon>
        <taxon>eudicotyledons</taxon>
        <taxon>Gunneridae</taxon>
        <taxon>Pentapetalae</taxon>
        <taxon>rosids</taxon>
        <taxon>malvids</taxon>
        <taxon>Brassicales</taxon>
        <taxon>Brassicaceae</taxon>
        <taxon>Camelineae</taxon>
        <taxon>Camelina</taxon>
    </lineage>
</organism>
<dbReference type="EC" id="4.8.1.5" evidence="8"/>
<comment type="catalytic activity">
    <reaction evidence="9">
        <text>a (Z)-N-(sulfonatooxy)alkanimidothioate = a nitrile + sulfur + sulfate</text>
        <dbReference type="Rhea" id="RHEA:59956"/>
        <dbReference type="ChEBI" id="CHEBI:16189"/>
        <dbReference type="ChEBI" id="CHEBI:18379"/>
        <dbReference type="ChEBI" id="CHEBI:26833"/>
        <dbReference type="ChEBI" id="CHEBI:183089"/>
        <dbReference type="EC" id="4.8.1.5"/>
    </reaction>
</comment>
<evidence type="ECO:0000313" key="11">
    <source>
        <dbReference type="Proteomes" id="UP000694864"/>
    </source>
</evidence>
<evidence type="ECO:0000256" key="3">
    <source>
        <dbReference type="ARBA" id="ARBA00022441"/>
    </source>
</evidence>
<dbReference type="Proteomes" id="UP000694864">
    <property type="component" value="Chromosome 19"/>
</dbReference>
<evidence type="ECO:0000256" key="7">
    <source>
        <dbReference type="ARBA" id="ARBA00023239"/>
    </source>
</evidence>
<name>A0ABM1RBJ4_CAMSA</name>
<feature type="domain" description="Jacalin-type lectin" evidence="10">
    <location>
        <begin position="1"/>
        <end position="139"/>
    </location>
</feature>
<proteinExistence type="inferred from homology"/>
<dbReference type="SUPFAM" id="SSF50965">
    <property type="entry name" value="Galactose oxidase, central domain"/>
    <property type="match status" value="1"/>
</dbReference>
<dbReference type="SUPFAM" id="SSF51101">
    <property type="entry name" value="Mannose-binding lectins"/>
    <property type="match status" value="2"/>
</dbReference>
<dbReference type="Pfam" id="PF01419">
    <property type="entry name" value="Jacalin"/>
    <property type="match status" value="2"/>
</dbReference>
<dbReference type="InterPro" id="IPR015915">
    <property type="entry name" value="Kelch-typ_b-propeller"/>
</dbReference>
<reference evidence="12" key="2">
    <citation type="submission" date="2025-08" db="UniProtKB">
        <authorList>
            <consortium name="RefSeq"/>
        </authorList>
    </citation>
    <scope>IDENTIFICATION</scope>
    <source>
        <tissue evidence="12">Leaf</tissue>
    </source>
</reference>
<evidence type="ECO:0000256" key="4">
    <source>
        <dbReference type="ARBA" id="ARBA00022734"/>
    </source>
</evidence>
<evidence type="ECO:0000256" key="8">
    <source>
        <dbReference type="ARBA" id="ARBA00039065"/>
    </source>
</evidence>
<dbReference type="SMART" id="SM00612">
    <property type="entry name" value="Kelch"/>
    <property type="match status" value="2"/>
</dbReference>
<evidence type="ECO:0000256" key="5">
    <source>
        <dbReference type="ARBA" id="ARBA00022737"/>
    </source>
</evidence>
<dbReference type="RefSeq" id="XP_019096382.1">
    <property type="nucleotide sequence ID" value="XM_019240837.1"/>
</dbReference>
<protein>
    <recommendedName>
        <fullName evidence="8">thiohydroximate-O-sulfate sulfate/sulfur-lyase (nitrile-forming)</fullName>
        <ecNumber evidence="8">4.8.1.5</ecNumber>
    </recommendedName>
</protein>
<dbReference type="InterPro" id="IPR001229">
    <property type="entry name" value="Jacalin-like_lectin_dom"/>
</dbReference>
<comment type="similarity">
    <text evidence="2">Belongs to the jacalin lectin family.</text>
</comment>
<dbReference type="SMART" id="SM00915">
    <property type="entry name" value="Jacalin"/>
    <property type="match status" value="2"/>
</dbReference>
<dbReference type="Gene3D" id="2.100.10.30">
    <property type="entry name" value="Jacalin-like lectin domain"/>
    <property type="match status" value="2"/>
</dbReference>
<evidence type="ECO:0000256" key="2">
    <source>
        <dbReference type="ARBA" id="ARBA00006568"/>
    </source>
</evidence>
<dbReference type="PROSITE" id="PS51752">
    <property type="entry name" value="JACALIN_LECTIN"/>
    <property type="match status" value="2"/>
</dbReference>
<keyword evidence="6" id="KW-0408">Iron</keyword>
<reference evidence="11" key="1">
    <citation type="journal article" date="2014" name="Nat. Commun.">
        <title>The emerging biofuel crop Camelina sativa retains a highly undifferentiated hexaploid genome structure.</title>
        <authorList>
            <person name="Kagale S."/>
            <person name="Koh C."/>
            <person name="Nixon J."/>
            <person name="Bollina V."/>
            <person name="Clarke W.E."/>
            <person name="Tuteja R."/>
            <person name="Spillane C."/>
            <person name="Robinson S.J."/>
            <person name="Links M.G."/>
            <person name="Clarke C."/>
            <person name="Higgins E.E."/>
            <person name="Huebert T."/>
            <person name="Sharpe A.G."/>
            <person name="Parkin I.A."/>
        </authorList>
    </citation>
    <scope>NUCLEOTIDE SEQUENCE [LARGE SCALE GENOMIC DNA]</scope>
    <source>
        <strain evidence="11">cv. DH55</strain>
    </source>
</reference>
<keyword evidence="11" id="KW-1185">Reference proteome</keyword>
<evidence type="ECO:0000256" key="9">
    <source>
        <dbReference type="ARBA" id="ARBA00049218"/>
    </source>
</evidence>
<dbReference type="InterPro" id="IPR011043">
    <property type="entry name" value="Gal_Oxase/kelch_b-propeller"/>
</dbReference>
<feature type="domain" description="Jacalin-type lectin" evidence="10">
    <location>
        <begin position="142"/>
        <end position="285"/>
    </location>
</feature>
<keyword evidence="5" id="KW-0677">Repeat</keyword>
<gene>
    <name evidence="12" type="primary">LOC104765514</name>
</gene>
<dbReference type="InterPro" id="IPR006652">
    <property type="entry name" value="Kelch_1"/>
</dbReference>
<evidence type="ECO:0000259" key="10">
    <source>
        <dbReference type="PROSITE" id="PS51752"/>
    </source>
</evidence>
<dbReference type="InterPro" id="IPR036404">
    <property type="entry name" value="Jacalin-like_lectin_dom_sf"/>
</dbReference>
<dbReference type="PANTHER" id="PTHR47435">
    <property type="entry name" value="KELCH REPEAT PROTEIN (AFU_ORTHOLOGUE AFUA_5G12780)"/>
    <property type="match status" value="1"/>
</dbReference>
<dbReference type="Gene3D" id="2.120.10.80">
    <property type="entry name" value="Kelch-type beta propeller"/>
    <property type="match status" value="2"/>
</dbReference>
<dbReference type="GeneID" id="104765514"/>
<keyword evidence="3" id="KW-0880">Kelch repeat</keyword>
<evidence type="ECO:0000256" key="6">
    <source>
        <dbReference type="ARBA" id="ARBA00023004"/>
    </source>
</evidence>
<keyword evidence="4" id="KW-0430">Lectin</keyword>
<accession>A0ABM1RBJ4</accession>
<sequence>MATAEQRFDDGSFEGIKKIFVGDDSSYGVIFLKVIYDRSDGQTIEVQHGTDTGNAEEFVFDYPTEYITSVNGTEGHFLELRSLFFITSAGRTSRKFGTREPVHLEVLFQLTGSEVTPAVVGFHGRLGEGILKLKVHLGPAPPQKLDAVGRSGGSIWSDEKHEDVKRIRVGRGTSAGISFIEVIYRDGNREFSGGVHGDEVKQDYIEEFDLEGDFLVSVVVYMTSIWEQYERITALEFKTYTGKSMFCGVISSRLQTYSFDAYKIVGFHGRSSSEVLRALGVFVSFPSVPKLCGQWMEIVPKGASPGPRRSKAIAQVGEKIYSFGGEISCDQEMHVFNYATKNWSTVPATGQAPDFACVGASMVPIGSTLYVYGGEDRSGKYSGFHSFDTIKNEWKLLEDKNITPRSFHSMVAFEGKLYVFGGVSSRGRRLKTMAVYDPATNNWLENPAPDSSFVPSEGALVVVEGALIVVSNDVYCYDAATKTWKKLQTSGEKPCLRRGFASGGVFGEKYILLFGGETTDGQAVGGLFSLNLSTLKWERVDKFNAEDSPSPRAWCASTTFNLGGKEGILLLGGTTRTGAICDDFFLYQVVST</sequence>
<evidence type="ECO:0000313" key="12">
    <source>
        <dbReference type="RefSeq" id="XP_019096382.1"/>
    </source>
</evidence>